<evidence type="ECO:0000256" key="2">
    <source>
        <dbReference type="SAM" id="Phobius"/>
    </source>
</evidence>
<proteinExistence type="inferred from homology"/>
<dbReference type="CDD" id="cd17332">
    <property type="entry name" value="MFS_MelB_like"/>
    <property type="match status" value="1"/>
</dbReference>
<dbReference type="SUPFAM" id="SSF103473">
    <property type="entry name" value="MFS general substrate transporter"/>
    <property type="match status" value="1"/>
</dbReference>
<dbReference type="Gene3D" id="1.20.1250.20">
    <property type="entry name" value="MFS general substrate transporter like domains"/>
    <property type="match status" value="2"/>
</dbReference>
<feature type="transmembrane region" description="Helical" evidence="2">
    <location>
        <begin position="370"/>
        <end position="394"/>
    </location>
</feature>
<feature type="transmembrane region" description="Helical" evidence="2">
    <location>
        <begin position="110"/>
        <end position="134"/>
    </location>
</feature>
<protein>
    <submittedName>
        <fullName evidence="3">GPH family glycoside/pentoside/hexuronide:cation symporter</fullName>
    </submittedName>
</protein>
<feature type="transmembrane region" description="Helical" evidence="2">
    <location>
        <begin position="83"/>
        <end position="104"/>
    </location>
</feature>
<keyword evidence="4" id="KW-1185">Reference proteome</keyword>
<dbReference type="InterPro" id="IPR036259">
    <property type="entry name" value="MFS_trans_sf"/>
</dbReference>
<feature type="transmembrane region" description="Helical" evidence="2">
    <location>
        <begin position="180"/>
        <end position="205"/>
    </location>
</feature>
<dbReference type="Pfam" id="PF13347">
    <property type="entry name" value="MFS_2"/>
    <property type="match status" value="1"/>
</dbReference>
<comment type="similarity">
    <text evidence="1">Belongs to the sodium:galactoside symporter (TC 2.A.2) family.</text>
</comment>
<comment type="caution">
    <text evidence="3">The sequence shown here is derived from an EMBL/GenBank/DDBJ whole genome shotgun (WGS) entry which is preliminary data.</text>
</comment>
<feature type="transmembrane region" description="Helical" evidence="2">
    <location>
        <begin position="308"/>
        <end position="336"/>
    </location>
</feature>
<dbReference type="PANTHER" id="PTHR11328:SF24">
    <property type="entry name" value="MAJOR FACILITATOR SUPERFAMILY (MFS) PROFILE DOMAIN-CONTAINING PROTEIN"/>
    <property type="match status" value="1"/>
</dbReference>
<accession>A0A7W7KEN5</accession>
<evidence type="ECO:0000313" key="4">
    <source>
        <dbReference type="Proteomes" id="UP000555448"/>
    </source>
</evidence>
<name>A0A7W7KEN5_9SPHN</name>
<evidence type="ECO:0000256" key="1">
    <source>
        <dbReference type="ARBA" id="ARBA00009617"/>
    </source>
</evidence>
<keyword evidence="2" id="KW-0812">Transmembrane</keyword>
<organism evidence="3 4">
    <name type="scientific">Novosphingobium chloroacetimidivorans</name>
    <dbReference type="NCBI Taxonomy" id="1428314"/>
    <lineage>
        <taxon>Bacteria</taxon>
        <taxon>Pseudomonadati</taxon>
        <taxon>Pseudomonadota</taxon>
        <taxon>Alphaproteobacteria</taxon>
        <taxon>Sphingomonadales</taxon>
        <taxon>Sphingomonadaceae</taxon>
        <taxon>Novosphingobium</taxon>
    </lineage>
</organism>
<feature type="transmembrane region" description="Helical" evidence="2">
    <location>
        <begin position="406"/>
        <end position="429"/>
    </location>
</feature>
<sequence length="447" mass="47224">MNTPRIKTTFPEIFGYGLGDFASNLIWTTTLTYIVFYYTDIYGIPAAQVATILLACRVCSAVIDPVVGTLVDRRHGSEQARPFIIWGAAPLALATFLAFVPVGQDNTVKIAWAVFTFLLLSTTYSFVNTAYGMLVNLMTKDTGERLKLTSSRMIGANIGAVFIGGVTLAGVRFFGGGDQARGFMIFMGVVGLFAAGCFAVTWAMCREKLRPATAQTAEVKAPWRTLVANRPWLLLTSMKFCNSTANTLSLGSLTFASIYLLKTGAEFSGTLIAALTGASFIGVWIAMPLTKRLGKRASVRLTNFGQAFCFVLLAMLPLGGTTTLVLVSAIGLMIGIRDPLTYAMLSDTLDPGVSNSGVSAMGLGYSIASAAYKVAAGVGGGLSAALLAAGGYVAGAPEQTESALRAILIGFAVLPAAIVFISGAITFFYPSDAQMDALKQRNAEPRL</sequence>
<dbReference type="GO" id="GO:0008643">
    <property type="term" value="P:carbohydrate transport"/>
    <property type="evidence" value="ECO:0007669"/>
    <property type="project" value="InterPro"/>
</dbReference>
<dbReference type="PANTHER" id="PTHR11328">
    <property type="entry name" value="MAJOR FACILITATOR SUPERFAMILY DOMAIN-CONTAINING PROTEIN"/>
    <property type="match status" value="1"/>
</dbReference>
<dbReference type="NCBIfam" id="TIGR00792">
    <property type="entry name" value="gph"/>
    <property type="match status" value="1"/>
</dbReference>
<dbReference type="AlphaFoldDB" id="A0A7W7KEN5"/>
<dbReference type="Proteomes" id="UP000555448">
    <property type="component" value="Unassembled WGS sequence"/>
</dbReference>
<feature type="transmembrane region" description="Helical" evidence="2">
    <location>
        <begin position="154"/>
        <end position="174"/>
    </location>
</feature>
<feature type="transmembrane region" description="Helical" evidence="2">
    <location>
        <begin position="267"/>
        <end position="287"/>
    </location>
</feature>
<dbReference type="GO" id="GO:0005886">
    <property type="term" value="C:plasma membrane"/>
    <property type="evidence" value="ECO:0007669"/>
    <property type="project" value="TreeGrafter"/>
</dbReference>
<dbReference type="InterPro" id="IPR001927">
    <property type="entry name" value="Na/Gal_symport"/>
</dbReference>
<dbReference type="GO" id="GO:0006814">
    <property type="term" value="P:sodium ion transport"/>
    <property type="evidence" value="ECO:0007669"/>
    <property type="project" value="InterPro"/>
</dbReference>
<dbReference type="RefSeq" id="WP_184249842.1">
    <property type="nucleotide sequence ID" value="NZ_JACHLR010000027.1"/>
</dbReference>
<dbReference type="GO" id="GO:0015293">
    <property type="term" value="F:symporter activity"/>
    <property type="evidence" value="ECO:0007669"/>
    <property type="project" value="InterPro"/>
</dbReference>
<keyword evidence="2" id="KW-1133">Transmembrane helix</keyword>
<evidence type="ECO:0000313" key="3">
    <source>
        <dbReference type="EMBL" id="MBB4860658.1"/>
    </source>
</evidence>
<dbReference type="EMBL" id="JACHLR010000027">
    <property type="protein sequence ID" value="MBB4860658.1"/>
    <property type="molecule type" value="Genomic_DNA"/>
</dbReference>
<gene>
    <name evidence="3" type="ORF">HNO88_004002</name>
</gene>
<keyword evidence="2" id="KW-0472">Membrane</keyword>
<reference evidence="3 4" key="1">
    <citation type="submission" date="2020-08" db="EMBL/GenBank/DDBJ databases">
        <title>Functional genomics of gut bacteria from endangered species of beetles.</title>
        <authorList>
            <person name="Carlos-Shanley C."/>
        </authorList>
    </citation>
    <scope>NUCLEOTIDE SEQUENCE [LARGE SCALE GENOMIC DNA]</scope>
    <source>
        <strain evidence="3 4">S00245</strain>
    </source>
</reference>
<feature type="transmembrane region" description="Helical" evidence="2">
    <location>
        <begin position="21"/>
        <end position="38"/>
    </location>
</feature>
<dbReference type="InterPro" id="IPR039672">
    <property type="entry name" value="MFS_2"/>
</dbReference>